<dbReference type="SUPFAM" id="SSF53448">
    <property type="entry name" value="Nucleotide-diphospho-sugar transferases"/>
    <property type="match status" value="1"/>
</dbReference>
<dbReference type="InterPro" id="IPR001173">
    <property type="entry name" value="Glyco_trans_2-like"/>
</dbReference>
<evidence type="ECO:0000259" key="1">
    <source>
        <dbReference type="Pfam" id="PF00535"/>
    </source>
</evidence>
<dbReference type="Proteomes" id="UP000494115">
    <property type="component" value="Unassembled WGS sequence"/>
</dbReference>
<evidence type="ECO:0000313" key="3">
    <source>
        <dbReference type="Proteomes" id="UP000494115"/>
    </source>
</evidence>
<sequence length="331" mass="36449">MIEPHNALISICIPTYDRTALLKEAVQSCFAQSYRPLQIVIGDDSSNDDSSNLIAALVAPAGMEICYKRHRPGLGQAGNVNDLFERAKGDRLVLLHDDDLLSPNAVSDLAACWNDHPDLTAAFGNQYVIENDGTVLKDASLNVNRDFHRIEENAGLMPVPATAGIMRMFPNDAYMVRTADARATAFRSQDLVGDACDFDFGLRLCLRASGIYFLNQYVSSYRLTAVSISKNSHPSSWAYSLLKDSPVPSEAEVFREKALGLIAPLAASAFARAGNADAAARVLCSRHYRMRDRMKPRFVLHVGLTLLAAIRHRIGWNSRAGSHIFRRPDSL</sequence>
<accession>A0A6S7AZ83</accession>
<reference evidence="2 3" key="1">
    <citation type="submission" date="2020-04" db="EMBL/GenBank/DDBJ databases">
        <authorList>
            <person name="De Canck E."/>
        </authorList>
    </citation>
    <scope>NUCLEOTIDE SEQUENCE [LARGE SCALE GENOMIC DNA]</scope>
    <source>
        <strain evidence="2 3">LMG 28138</strain>
    </source>
</reference>
<feature type="domain" description="Glycosyltransferase 2-like" evidence="1">
    <location>
        <begin position="10"/>
        <end position="173"/>
    </location>
</feature>
<dbReference type="CDD" id="cd00761">
    <property type="entry name" value="Glyco_tranf_GTA_type"/>
    <property type="match status" value="1"/>
</dbReference>
<gene>
    <name evidence="2" type="ORF">LMG28138_01375</name>
</gene>
<organism evidence="2 3">
    <name type="scientific">Pararobbsia alpina</name>
    <dbReference type="NCBI Taxonomy" id="621374"/>
    <lineage>
        <taxon>Bacteria</taxon>
        <taxon>Pseudomonadati</taxon>
        <taxon>Pseudomonadota</taxon>
        <taxon>Betaproteobacteria</taxon>
        <taxon>Burkholderiales</taxon>
        <taxon>Burkholderiaceae</taxon>
        <taxon>Pararobbsia</taxon>
    </lineage>
</organism>
<dbReference type="AlphaFoldDB" id="A0A6S7AZ83"/>
<dbReference type="GO" id="GO:0016758">
    <property type="term" value="F:hexosyltransferase activity"/>
    <property type="evidence" value="ECO:0007669"/>
    <property type="project" value="UniProtKB-ARBA"/>
</dbReference>
<keyword evidence="3" id="KW-1185">Reference proteome</keyword>
<dbReference type="Gene3D" id="3.90.550.10">
    <property type="entry name" value="Spore Coat Polysaccharide Biosynthesis Protein SpsA, Chain A"/>
    <property type="match status" value="1"/>
</dbReference>
<proteinExistence type="predicted"/>
<dbReference type="Pfam" id="PF00535">
    <property type="entry name" value="Glycos_transf_2"/>
    <property type="match status" value="1"/>
</dbReference>
<dbReference type="PANTHER" id="PTHR22916:SF3">
    <property type="entry name" value="UDP-GLCNAC:BETAGAL BETA-1,3-N-ACETYLGLUCOSAMINYLTRANSFERASE-LIKE PROTEIN 1"/>
    <property type="match status" value="1"/>
</dbReference>
<dbReference type="EMBL" id="CADIKM010000004">
    <property type="protein sequence ID" value="CAB3781868.1"/>
    <property type="molecule type" value="Genomic_DNA"/>
</dbReference>
<evidence type="ECO:0000313" key="2">
    <source>
        <dbReference type="EMBL" id="CAB3781868.1"/>
    </source>
</evidence>
<dbReference type="RefSeq" id="WP_175103992.1">
    <property type="nucleotide sequence ID" value="NZ_CADIKM010000004.1"/>
</dbReference>
<dbReference type="InterPro" id="IPR029044">
    <property type="entry name" value="Nucleotide-diphossugar_trans"/>
</dbReference>
<name>A0A6S7AZ83_9BURK</name>
<protein>
    <recommendedName>
        <fullName evidence="1">Glycosyltransferase 2-like domain-containing protein</fullName>
    </recommendedName>
</protein>
<dbReference type="PANTHER" id="PTHR22916">
    <property type="entry name" value="GLYCOSYLTRANSFERASE"/>
    <property type="match status" value="1"/>
</dbReference>